<dbReference type="EMBL" id="LFJN01000020">
    <property type="protein sequence ID" value="KPI38048.1"/>
    <property type="molecule type" value="Genomic_DNA"/>
</dbReference>
<feature type="compositionally biased region" description="Basic residues" evidence="1">
    <location>
        <begin position="256"/>
        <end position="270"/>
    </location>
</feature>
<evidence type="ECO:0000313" key="2">
    <source>
        <dbReference type="EMBL" id="KPI38048.1"/>
    </source>
</evidence>
<protein>
    <submittedName>
        <fullName evidence="2">Uncharacterized protein</fullName>
    </submittedName>
</protein>
<dbReference type="RefSeq" id="XP_017998011.1">
    <property type="nucleotide sequence ID" value="XM_018140375.1"/>
</dbReference>
<gene>
    <name evidence="2" type="ORF">AB675_1151</name>
</gene>
<evidence type="ECO:0000256" key="1">
    <source>
        <dbReference type="SAM" id="MobiDB-lite"/>
    </source>
</evidence>
<dbReference type="OrthoDB" id="5374569at2759"/>
<proteinExistence type="predicted"/>
<comment type="caution">
    <text evidence="2">The sequence shown here is derived from an EMBL/GenBank/DDBJ whole genome shotgun (WGS) entry which is preliminary data.</text>
</comment>
<dbReference type="GeneID" id="28732245"/>
<feature type="compositionally biased region" description="Low complexity" evidence="1">
    <location>
        <begin position="41"/>
        <end position="55"/>
    </location>
</feature>
<reference evidence="2 3" key="1">
    <citation type="submission" date="2015-06" db="EMBL/GenBank/DDBJ databases">
        <title>Draft genome of the ant-associated black yeast Phialophora attae CBS 131958.</title>
        <authorList>
            <person name="Moreno L.F."/>
            <person name="Stielow B.J."/>
            <person name="de Hoog S."/>
            <person name="Vicente V.A."/>
            <person name="Weiss V.A."/>
            <person name="de Vries M."/>
            <person name="Cruz L.M."/>
            <person name="Souza E.M."/>
        </authorList>
    </citation>
    <scope>NUCLEOTIDE SEQUENCE [LARGE SCALE GENOMIC DNA]</scope>
    <source>
        <strain evidence="2 3">CBS 131958</strain>
    </source>
</reference>
<evidence type="ECO:0000313" key="3">
    <source>
        <dbReference type="Proteomes" id="UP000038010"/>
    </source>
</evidence>
<feature type="region of interest" description="Disordered" evidence="1">
    <location>
        <begin position="160"/>
        <end position="270"/>
    </location>
</feature>
<name>A0A0N0NKH6_9EURO</name>
<feature type="compositionally biased region" description="Polar residues" evidence="1">
    <location>
        <begin position="174"/>
        <end position="190"/>
    </location>
</feature>
<accession>A0A0N0NKH6</accession>
<feature type="compositionally biased region" description="Basic and acidic residues" evidence="1">
    <location>
        <begin position="206"/>
        <end position="220"/>
    </location>
</feature>
<feature type="region of interest" description="Disordered" evidence="1">
    <location>
        <begin position="1"/>
        <end position="71"/>
    </location>
</feature>
<dbReference type="STRING" id="1664694.A0A0N0NKH6"/>
<sequence length="289" mass="31989">MARKKLPWLADASTPSRPSIKRESPGITTPPRQRSIKDWQTTPRTPASRPRTPQRLSDAPQHAVTAPDPMREGFEADDIWMMVEDEFNEVAKAFSAHLHQAEYERRVKAAKEAPPKSPPLHARQAASLTQIGIEPEAIDAGGQDDDPWRGTHLAPLVSVGSRKKISLKGLDRLPSSSRAAQGFSRVTEQPTTKSAATATATASNRPEPESDRRRSVRELPAELVTNHVRSDKSSRDTSRAFPPVHINGNPLPKSSVAKKRSTTARSSFKAKKVKKEEVIKEDPLEMPMW</sequence>
<keyword evidence="3" id="KW-1185">Reference proteome</keyword>
<dbReference type="VEuPathDB" id="FungiDB:AB675_1151"/>
<dbReference type="AlphaFoldDB" id="A0A0N0NKH6"/>
<feature type="compositionally biased region" description="Basic and acidic residues" evidence="1">
    <location>
        <begin position="228"/>
        <end position="238"/>
    </location>
</feature>
<dbReference type="Proteomes" id="UP000038010">
    <property type="component" value="Unassembled WGS sequence"/>
</dbReference>
<organism evidence="2 3">
    <name type="scientific">Cyphellophora attinorum</name>
    <dbReference type="NCBI Taxonomy" id="1664694"/>
    <lineage>
        <taxon>Eukaryota</taxon>
        <taxon>Fungi</taxon>
        <taxon>Dikarya</taxon>
        <taxon>Ascomycota</taxon>
        <taxon>Pezizomycotina</taxon>
        <taxon>Eurotiomycetes</taxon>
        <taxon>Chaetothyriomycetidae</taxon>
        <taxon>Chaetothyriales</taxon>
        <taxon>Cyphellophoraceae</taxon>
        <taxon>Cyphellophora</taxon>
    </lineage>
</organism>
<feature type="compositionally biased region" description="Low complexity" evidence="1">
    <location>
        <begin position="191"/>
        <end position="203"/>
    </location>
</feature>